<evidence type="ECO:0000256" key="1">
    <source>
        <dbReference type="ARBA" id="ARBA00004477"/>
    </source>
</evidence>
<feature type="transmembrane region" description="Helical" evidence="11">
    <location>
        <begin position="100"/>
        <end position="116"/>
    </location>
</feature>
<evidence type="ECO:0000256" key="7">
    <source>
        <dbReference type="ARBA" id="ARBA00022927"/>
    </source>
</evidence>
<keyword evidence="9 11" id="KW-0472">Membrane</keyword>
<feature type="transmembrane region" description="Helical" evidence="11">
    <location>
        <begin position="128"/>
        <end position="146"/>
    </location>
</feature>
<evidence type="ECO:0000256" key="8">
    <source>
        <dbReference type="ARBA" id="ARBA00022989"/>
    </source>
</evidence>
<dbReference type="GO" id="GO:0015031">
    <property type="term" value="P:protein transport"/>
    <property type="evidence" value="ECO:0007669"/>
    <property type="project" value="UniProtKB-KW"/>
</dbReference>
<reference evidence="12 14" key="1">
    <citation type="journal article" date="2013" name="PLoS ONE">
        <title>Predicting the Proteins of Angomonas deanei, Strigomonas culicis and Their Respective Endosymbionts Reveals New Aspects of the Trypanosomatidae Family.</title>
        <authorList>
            <person name="Motta M.C."/>
            <person name="Martins A.C."/>
            <person name="de Souza S.S."/>
            <person name="Catta-Preta C.M."/>
            <person name="Silva R."/>
            <person name="Klein C.C."/>
            <person name="de Almeida L.G."/>
            <person name="de Lima Cunha O."/>
            <person name="Ciapina L.P."/>
            <person name="Brocchi M."/>
            <person name="Colabardini A.C."/>
            <person name="de Araujo Lima B."/>
            <person name="Machado C.R."/>
            <person name="de Almeida Soares C.M."/>
            <person name="Probst C.M."/>
            <person name="de Menezes C.B."/>
            <person name="Thompson C.E."/>
            <person name="Bartholomeu D.C."/>
            <person name="Gradia D.F."/>
            <person name="Pavoni D.P."/>
            <person name="Grisard E.C."/>
            <person name="Fantinatti-Garboggini F."/>
            <person name="Marchini F.K."/>
            <person name="Rodrigues-Luiz G.F."/>
            <person name="Wagner G."/>
            <person name="Goldman G.H."/>
            <person name="Fietto J.L."/>
            <person name="Elias M.C."/>
            <person name="Goldman M.H."/>
            <person name="Sagot M.F."/>
            <person name="Pereira M."/>
            <person name="Stoco P.H."/>
            <person name="de Mendonca-Neto R.P."/>
            <person name="Teixeira S.M."/>
            <person name="Maciel T.E."/>
            <person name="de Oliveira Mendes T.A."/>
            <person name="Urmenyi T.P."/>
            <person name="de Souza W."/>
            <person name="Schenkman S."/>
            <person name="de Vasconcelos A.T."/>
        </authorList>
    </citation>
    <scope>NUCLEOTIDE SEQUENCE [LARGE SCALE GENOMIC DNA]</scope>
</reference>
<dbReference type="GO" id="GO:0046923">
    <property type="term" value="F:ER retention sequence binding"/>
    <property type="evidence" value="ECO:0007669"/>
    <property type="project" value="InterPro"/>
</dbReference>
<feature type="transmembrane region" description="Helical" evidence="11">
    <location>
        <begin position="185"/>
        <end position="205"/>
    </location>
</feature>
<evidence type="ECO:0000313" key="12">
    <source>
        <dbReference type="EMBL" id="EPY28862.1"/>
    </source>
</evidence>
<dbReference type="PROSITE" id="PS00952">
    <property type="entry name" value="ER_LUMEN_RECEPTOR_2"/>
    <property type="match status" value="1"/>
</dbReference>
<evidence type="ECO:0000256" key="6">
    <source>
        <dbReference type="ARBA" id="ARBA00022892"/>
    </source>
</evidence>
<proteinExistence type="inferred from homology"/>
<evidence type="ECO:0000256" key="10">
    <source>
        <dbReference type="ARBA" id="ARBA00023170"/>
    </source>
</evidence>
<feature type="transmembrane region" description="Helical" evidence="11">
    <location>
        <begin position="153"/>
        <end position="173"/>
    </location>
</feature>
<evidence type="ECO:0000256" key="11">
    <source>
        <dbReference type="RuleBase" id="RU000634"/>
    </source>
</evidence>
<evidence type="ECO:0000313" key="14">
    <source>
        <dbReference type="Proteomes" id="UP000015354"/>
    </source>
</evidence>
<dbReference type="GO" id="GO:0016192">
    <property type="term" value="P:vesicle-mediated transport"/>
    <property type="evidence" value="ECO:0007669"/>
    <property type="project" value="UniProtKB-KW"/>
</dbReference>
<dbReference type="OrthoDB" id="7694678at2759"/>
<comment type="caution">
    <text evidence="12">The sequence shown here is derived from an EMBL/GenBank/DDBJ whole genome shotgun (WGS) entry which is preliminary data.</text>
</comment>
<keyword evidence="5 11" id="KW-0256">Endoplasmic reticulum</keyword>
<keyword evidence="8 11" id="KW-1133">Transmembrane helix</keyword>
<reference evidence="12" key="2">
    <citation type="submission" date="2013-03" db="EMBL/GenBank/DDBJ databases">
        <authorList>
            <person name="Motta M.C.M."/>
            <person name="Martins A.C.A."/>
            <person name="Preta C.M.C.C."/>
            <person name="Silva R."/>
            <person name="de Souza S.S."/>
            <person name="Klein C.C."/>
            <person name="de Almeida L.G.P."/>
            <person name="Cunha O.L."/>
            <person name="Colabardini A.C."/>
            <person name="Lima B.A."/>
            <person name="Machado C.R."/>
            <person name="Soares C.M.A."/>
            <person name="de Menezes C.B.A."/>
            <person name="Bartolomeu D.C."/>
            <person name="Grisard E.C."/>
            <person name="Fantinatti-Garboggini F."/>
            <person name="Rodrigues-Luiz G.F."/>
            <person name="Wagner G."/>
            <person name="Goldman G.H."/>
            <person name="Fietto J.L.R."/>
            <person name="Ciapina L.P."/>
            <person name="Brocchi M."/>
            <person name="Elias M.C."/>
            <person name="Goldman M.H.S."/>
            <person name="Sagot M.-F."/>
            <person name="Pereira M."/>
            <person name="Stoco P.H."/>
            <person name="Teixeira S.M.R."/>
            <person name="de Mendonca-Neto R.P."/>
            <person name="Maciel T.E.F."/>
            <person name="Mendes T.A.O."/>
            <person name="Urmenyi T.P."/>
            <person name="Teixeira M.M.G."/>
            <person name="de Camargo E.F.P."/>
            <person name="de Sousa W."/>
            <person name="Schenkman S."/>
            <person name="de Vasconcelos A.T.R."/>
        </authorList>
    </citation>
    <scope>NUCLEOTIDE SEQUENCE</scope>
</reference>
<dbReference type="GO" id="GO:0005789">
    <property type="term" value="C:endoplasmic reticulum membrane"/>
    <property type="evidence" value="ECO:0007669"/>
    <property type="project" value="UniProtKB-SubCell"/>
</dbReference>
<dbReference type="EMBL" id="ATMH01001312">
    <property type="protein sequence ID" value="EPY34790.1"/>
    <property type="molecule type" value="Genomic_DNA"/>
</dbReference>
<dbReference type="InterPro" id="IPR000133">
    <property type="entry name" value="ER_ret_rcpt"/>
</dbReference>
<evidence type="ECO:0000256" key="2">
    <source>
        <dbReference type="ARBA" id="ARBA00010120"/>
    </source>
</evidence>
<dbReference type="PRINTS" id="PR00660">
    <property type="entry name" value="ERLUMENR"/>
</dbReference>
<dbReference type="PANTHER" id="PTHR10585">
    <property type="entry name" value="ER LUMEN PROTEIN RETAINING RECEPTOR"/>
    <property type="match status" value="1"/>
</dbReference>
<keyword evidence="10 11" id="KW-0675">Receptor</keyword>
<dbReference type="EMBL" id="ATMH01004844">
    <property type="protein sequence ID" value="EPY28862.1"/>
    <property type="molecule type" value="Genomic_DNA"/>
</dbReference>
<keyword evidence="7 11" id="KW-0653">Protein transport</keyword>
<evidence type="ECO:0000256" key="3">
    <source>
        <dbReference type="ARBA" id="ARBA00022448"/>
    </source>
</evidence>
<keyword evidence="14" id="KW-1185">Reference proteome</keyword>
<evidence type="ECO:0000313" key="13">
    <source>
        <dbReference type="EMBL" id="EPY34790.1"/>
    </source>
</evidence>
<dbReference type="Proteomes" id="UP000015354">
    <property type="component" value="Unassembled WGS sequence"/>
</dbReference>
<dbReference type="Pfam" id="PF00810">
    <property type="entry name" value="ER_lumen_recept"/>
    <property type="match status" value="1"/>
</dbReference>
<dbReference type="GO" id="GO:0006621">
    <property type="term" value="P:protein retention in ER lumen"/>
    <property type="evidence" value="ECO:0007669"/>
    <property type="project" value="InterPro"/>
</dbReference>
<evidence type="ECO:0000256" key="4">
    <source>
        <dbReference type="ARBA" id="ARBA00022692"/>
    </source>
</evidence>
<sequence>MVSYIRLFGDVLHLVALFVLLNKMLRKRSAAGISLKSMYLFALTYITRYLDLFLVYINFYNSTMKVFFILVTVYICFLMRFKNPWKATYDRDNDTFRIQFLILPCLALAMLFHRVIRLNVIVEVLWAFSQYLESVAILPQIFLLMYTGSYEALTSHYLFCLGMYRVMYLIHWIVRYSRYGKVNGISLVCGIVQSLLYVDFFYRYITQVAMKAKRRYELGALDKTVDR</sequence>
<organism evidence="12 14">
    <name type="scientific">Strigomonas culicis</name>
    <dbReference type="NCBI Taxonomy" id="28005"/>
    <lineage>
        <taxon>Eukaryota</taxon>
        <taxon>Discoba</taxon>
        <taxon>Euglenozoa</taxon>
        <taxon>Kinetoplastea</taxon>
        <taxon>Metakinetoplastina</taxon>
        <taxon>Trypanosomatida</taxon>
        <taxon>Trypanosomatidae</taxon>
        <taxon>Strigomonadinae</taxon>
        <taxon>Strigomonas</taxon>
    </lineage>
</organism>
<evidence type="ECO:0000256" key="9">
    <source>
        <dbReference type="ARBA" id="ARBA00023136"/>
    </source>
</evidence>
<comment type="similarity">
    <text evidence="2 11">Belongs to the ERD2 family.</text>
</comment>
<dbReference type="AlphaFoldDB" id="S9UDF7"/>
<evidence type="ECO:0000256" key="5">
    <source>
        <dbReference type="ARBA" id="ARBA00022824"/>
    </source>
</evidence>
<comment type="subcellular location">
    <subcellularLocation>
        <location evidence="1 11">Endoplasmic reticulum membrane</location>
        <topology evidence="1 11">Multi-pass membrane protein</topology>
    </subcellularLocation>
</comment>
<gene>
    <name evidence="13" type="ORF">STCU_01312</name>
    <name evidence="12" type="ORF">STCU_04844</name>
</gene>
<feature type="transmembrane region" description="Helical" evidence="11">
    <location>
        <begin position="63"/>
        <end position="79"/>
    </location>
</feature>
<keyword evidence="6" id="KW-0931">ER-Golgi transport</keyword>
<protein>
    <recommendedName>
        <fullName evidence="11">ER lumen protein-retaining receptor</fullName>
    </recommendedName>
</protein>
<accession>S9UDF7</accession>
<keyword evidence="3 11" id="KW-0813">Transport</keyword>
<keyword evidence="4 11" id="KW-0812">Transmembrane</keyword>
<feature type="transmembrane region" description="Helical" evidence="11">
    <location>
        <begin position="6"/>
        <end position="25"/>
    </location>
</feature>
<name>S9UDF7_9TRYP</name>